<evidence type="ECO:0000313" key="3">
    <source>
        <dbReference type="Proteomes" id="UP000012073"/>
    </source>
</evidence>
<proteinExistence type="predicted"/>
<gene>
    <name evidence="2" type="ORF">CHC_T00001379001</name>
</gene>
<accession>R7Q2N6</accession>
<evidence type="ECO:0000313" key="2">
    <source>
        <dbReference type="EMBL" id="CDF32148.1"/>
    </source>
</evidence>
<dbReference type="EMBL" id="HG001459">
    <property type="protein sequence ID" value="CDF32148.1"/>
    <property type="molecule type" value="Genomic_DNA"/>
</dbReference>
<dbReference type="AlphaFoldDB" id="R7Q2N6"/>
<name>R7Q2N6_CHOCR</name>
<dbReference type="Proteomes" id="UP000012073">
    <property type="component" value="Unassembled WGS sequence"/>
</dbReference>
<dbReference type="GeneID" id="17319512"/>
<dbReference type="RefSeq" id="XP_005711813.1">
    <property type="nucleotide sequence ID" value="XM_005711756.1"/>
</dbReference>
<reference evidence="3" key="1">
    <citation type="journal article" date="2013" name="Proc. Natl. Acad. Sci. U.S.A.">
        <title>Genome structure and metabolic features in the red seaweed Chondrus crispus shed light on evolution of the Archaeplastida.</title>
        <authorList>
            <person name="Collen J."/>
            <person name="Porcel B."/>
            <person name="Carre W."/>
            <person name="Ball S.G."/>
            <person name="Chaparro C."/>
            <person name="Tonon T."/>
            <person name="Barbeyron T."/>
            <person name="Michel G."/>
            <person name="Noel B."/>
            <person name="Valentin K."/>
            <person name="Elias M."/>
            <person name="Artiguenave F."/>
            <person name="Arun A."/>
            <person name="Aury J.M."/>
            <person name="Barbosa-Neto J.F."/>
            <person name="Bothwell J.H."/>
            <person name="Bouget F.Y."/>
            <person name="Brillet L."/>
            <person name="Cabello-Hurtado F."/>
            <person name="Capella-Gutierrez S."/>
            <person name="Charrier B."/>
            <person name="Cladiere L."/>
            <person name="Cock J.M."/>
            <person name="Coelho S.M."/>
            <person name="Colleoni C."/>
            <person name="Czjzek M."/>
            <person name="Da Silva C."/>
            <person name="Delage L."/>
            <person name="Denoeud F."/>
            <person name="Deschamps P."/>
            <person name="Dittami S.M."/>
            <person name="Gabaldon T."/>
            <person name="Gachon C.M."/>
            <person name="Groisillier A."/>
            <person name="Herve C."/>
            <person name="Jabbari K."/>
            <person name="Katinka M."/>
            <person name="Kloareg B."/>
            <person name="Kowalczyk N."/>
            <person name="Labadie K."/>
            <person name="Leblanc C."/>
            <person name="Lopez P.J."/>
            <person name="McLachlan D.H."/>
            <person name="Meslet-Cladiere L."/>
            <person name="Moustafa A."/>
            <person name="Nehr Z."/>
            <person name="Nyvall Collen P."/>
            <person name="Panaud O."/>
            <person name="Partensky F."/>
            <person name="Poulain J."/>
            <person name="Rensing S.A."/>
            <person name="Rousvoal S."/>
            <person name="Samson G."/>
            <person name="Symeonidi A."/>
            <person name="Weissenbach J."/>
            <person name="Zambounis A."/>
            <person name="Wincker P."/>
            <person name="Boyen C."/>
        </authorList>
    </citation>
    <scope>NUCLEOTIDE SEQUENCE [LARGE SCALE GENOMIC DNA]</scope>
    <source>
        <strain evidence="3">cv. Stackhouse</strain>
    </source>
</reference>
<keyword evidence="3" id="KW-1185">Reference proteome</keyword>
<dbReference type="Gramene" id="CDF32148">
    <property type="protein sequence ID" value="CDF32148"/>
    <property type="gene ID" value="CHC_T00001379001"/>
</dbReference>
<evidence type="ECO:0000256" key="1">
    <source>
        <dbReference type="SAM" id="MobiDB-lite"/>
    </source>
</evidence>
<dbReference type="KEGG" id="ccp:CHC_T00001379001"/>
<protein>
    <submittedName>
        <fullName evidence="2">Uncharacterized protein</fullName>
    </submittedName>
</protein>
<feature type="region of interest" description="Disordered" evidence="1">
    <location>
        <begin position="75"/>
        <end position="99"/>
    </location>
</feature>
<sequence>MTHQQTPGVPARSNKDIASNLYHRQHVFSKNSFDNHFPCVTFTHTSTPHSCAVNNVISEQLTNPLASFAQFPSFPSPASRPTHCETAASSSAGFHGHPN</sequence>
<organism evidence="2 3">
    <name type="scientific">Chondrus crispus</name>
    <name type="common">Carrageen Irish moss</name>
    <name type="synonym">Polymorpha crispa</name>
    <dbReference type="NCBI Taxonomy" id="2769"/>
    <lineage>
        <taxon>Eukaryota</taxon>
        <taxon>Rhodophyta</taxon>
        <taxon>Florideophyceae</taxon>
        <taxon>Rhodymeniophycidae</taxon>
        <taxon>Gigartinales</taxon>
        <taxon>Gigartinaceae</taxon>
        <taxon>Chondrus</taxon>
    </lineage>
</organism>